<protein>
    <submittedName>
        <fullName evidence="2">N-acetyltransferase domain-containing protein</fullName>
    </submittedName>
</protein>
<dbReference type="Gene3D" id="3.40.630.30">
    <property type="match status" value="1"/>
</dbReference>
<proteinExistence type="predicted"/>
<dbReference type="AlphaFoldDB" id="A0A914YDV0"/>
<reference evidence="2" key="1">
    <citation type="submission" date="2022-11" db="UniProtKB">
        <authorList>
            <consortium name="WormBaseParasite"/>
        </authorList>
    </citation>
    <scope>IDENTIFICATION</scope>
</reference>
<dbReference type="SUPFAM" id="SSF55729">
    <property type="entry name" value="Acyl-CoA N-acyltransferases (Nat)"/>
    <property type="match status" value="1"/>
</dbReference>
<accession>A0A914YDV0</accession>
<evidence type="ECO:0000313" key="1">
    <source>
        <dbReference type="Proteomes" id="UP000887577"/>
    </source>
</evidence>
<dbReference type="Proteomes" id="UP000887577">
    <property type="component" value="Unplaced"/>
</dbReference>
<keyword evidence="1" id="KW-1185">Reference proteome</keyword>
<name>A0A914YDV0_9BILA</name>
<sequence length="284" mass="32590">MNFSGLRLIRFCVLNATKNSTRIYNPASQLNSNQFVSDRNSHLKRPIFVEQKKYGNLPIICEKALPEDDDLLIDFYVTHFSLNEPLNATLNHTPEEAHELMTALIKESTDNFILRDNEKVIGCYTLKKGFLNEKPRKQQRLEDYGQIVDSGPFKHRKNNIITTILEASECNIYDKMEPPCTYYYGMMGSLHPKYLGKKIAEITLIALMKFCISEGARYYIGDNTGDGVAKLYCKLPGFEIIDKFNYADFKVHGKSIIDKLVDGSKNTSVIYCDFENCKNIYLKD</sequence>
<dbReference type="WBParaSite" id="PSU_v2.g1694.t1">
    <property type="protein sequence ID" value="PSU_v2.g1694.t1"/>
    <property type="gene ID" value="PSU_v2.g1694"/>
</dbReference>
<organism evidence="1 2">
    <name type="scientific">Panagrolaimus superbus</name>
    <dbReference type="NCBI Taxonomy" id="310955"/>
    <lineage>
        <taxon>Eukaryota</taxon>
        <taxon>Metazoa</taxon>
        <taxon>Ecdysozoa</taxon>
        <taxon>Nematoda</taxon>
        <taxon>Chromadorea</taxon>
        <taxon>Rhabditida</taxon>
        <taxon>Tylenchina</taxon>
        <taxon>Panagrolaimomorpha</taxon>
        <taxon>Panagrolaimoidea</taxon>
        <taxon>Panagrolaimidae</taxon>
        <taxon>Panagrolaimus</taxon>
    </lineage>
</organism>
<dbReference type="InterPro" id="IPR016181">
    <property type="entry name" value="Acyl_CoA_acyltransferase"/>
</dbReference>
<evidence type="ECO:0000313" key="2">
    <source>
        <dbReference type="WBParaSite" id="PSU_v2.g1694.t1"/>
    </source>
</evidence>